<gene>
    <name evidence="7" type="ORF">PAECIP111892_03771</name>
</gene>
<dbReference type="CDD" id="cd08023">
    <property type="entry name" value="GH16_laminarinase_like"/>
    <property type="match status" value="1"/>
</dbReference>
<feature type="region of interest" description="Disordered" evidence="3">
    <location>
        <begin position="440"/>
        <end position="506"/>
    </location>
</feature>
<dbReference type="Proteomes" id="UP000838324">
    <property type="component" value="Unassembled WGS sequence"/>
</dbReference>
<evidence type="ECO:0000256" key="3">
    <source>
        <dbReference type="SAM" id="MobiDB-lite"/>
    </source>
</evidence>
<evidence type="ECO:0000259" key="5">
    <source>
        <dbReference type="PROSITE" id="PS51272"/>
    </source>
</evidence>
<reference evidence="7" key="1">
    <citation type="submission" date="2022-01" db="EMBL/GenBank/DDBJ databases">
        <authorList>
            <person name="Criscuolo A."/>
        </authorList>
    </citation>
    <scope>NUCLEOTIDE SEQUENCE</scope>
    <source>
        <strain evidence="7">CIP111892</strain>
    </source>
</reference>
<feature type="domain" description="GH16" evidence="6">
    <location>
        <begin position="483"/>
        <end position="756"/>
    </location>
</feature>
<feature type="compositionally biased region" description="Low complexity" evidence="3">
    <location>
        <begin position="442"/>
        <end position="473"/>
    </location>
</feature>
<dbReference type="InterPro" id="IPR008979">
    <property type="entry name" value="Galactose-bd-like_sf"/>
</dbReference>
<dbReference type="Pfam" id="PF00395">
    <property type="entry name" value="SLH"/>
    <property type="match status" value="3"/>
</dbReference>
<dbReference type="Pfam" id="PF00722">
    <property type="entry name" value="Glyco_hydro_16"/>
    <property type="match status" value="1"/>
</dbReference>
<comment type="caution">
    <text evidence="7">The sequence shown here is derived from an EMBL/GenBank/DDBJ whole genome shotgun (WGS) entry which is preliminary data.</text>
</comment>
<dbReference type="InterPro" id="IPR000757">
    <property type="entry name" value="Beta-glucanase-like"/>
</dbReference>
<keyword evidence="2" id="KW-0378">Hydrolase</keyword>
<dbReference type="Pfam" id="PF02018">
    <property type="entry name" value="CBM_4_9"/>
    <property type="match status" value="5"/>
</dbReference>
<dbReference type="PANTHER" id="PTHR10963:SF55">
    <property type="entry name" value="GLYCOSIDE HYDROLASE FAMILY 16 PROTEIN"/>
    <property type="match status" value="1"/>
</dbReference>
<dbReference type="InterPro" id="IPR003305">
    <property type="entry name" value="CenC_carb-bd"/>
</dbReference>
<dbReference type="PANTHER" id="PTHR10963">
    <property type="entry name" value="GLYCOSYL HYDROLASE-RELATED"/>
    <property type="match status" value="1"/>
</dbReference>
<keyword evidence="8" id="KW-1185">Reference proteome</keyword>
<dbReference type="Gene3D" id="2.60.120.200">
    <property type="match status" value="1"/>
</dbReference>
<dbReference type="InterPro" id="IPR011432">
    <property type="entry name" value="Shr-like_HID"/>
</dbReference>
<dbReference type="Pfam" id="PF07550">
    <property type="entry name" value="Shr-like_HID"/>
    <property type="match status" value="1"/>
</dbReference>
<dbReference type="EMBL" id="CAKMMG010000005">
    <property type="protein sequence ID" value="CAH1212531.1"/>
    <property type="molecule type" value="Genomic_DNA"/>
</dbReference>
<evidence type="ECO:0000256" key="2">
    <source>
        <dbReference type="ARBA" id="ARBA00022801"/>
    </source>
</evidence>
<organism evidence="7 8">
    <name type="scientific">Paenibacillus auburnensis</name>
    <dbReference type="NCBI Taxonomy" id="2905649"/>
    <lineage>
        <taxon>Bacteria</taxon>
        <taxon>Bacillati</taxon>
        <taxon>Bacillota</taxon>
        <taxon>Bacilli</taxon>
        <taxon>Bacillales</taxon>
        <taxon>Paenibacillaceae</taxon>
        <taxon>Paenibacillus</taxon>
    </lineage>
</organism>
<feature type="domain" description="SLH" evidence="5">
    <location>
        <begin position="163"/>
        <end position="226"/>
    </location>
</feature>
<dbReference type="InterPro" id="IPR001119">
    <property type="entry name" value="SLH_dom"/>
</dbReference>
<proteinExistence type="inferred from homology"/>
<comment type="similarity">
    <text evidence="1">Belongs to the glycosyl hydrolase 16 family.</text>
</comment>
<dbReference type="SUPFAM" id="SSF49785">
    <property type="entry name" value="Galactose-binding domain-like"/>
    <property type="match status" value="5"/>
</dbReference>
<evidence type="ECO:0000313" key="8">
    <source>
        <dbReference type="Proteomes" id="UP000838324"/>
    </source>
</evidence>
<dbReference type="RefSeq" id="WP_236335538.1">
    <property type="nucleotide sequence ID" value="NZ_CAKMMG010000005.1"/>
</dbReference>
<feature type="compositionally biased region" description="Pro residues" evidence="3">
    <location>
        <begin position="474"/>
        <end position="496"/>
    </location>
</feature>
<feature type="domain" description="SLH" evidence="5">
    <location>
        <begin position="43"/>
        <end position="106"/>
    </location>
</feature>
<evidence type="ECO:0000256" key="1">
    <source>
        <dbReference type="ARBA" id="ARBA00006865"/>
    </source>
</evidence>
<evidence type="ECO:0000256" key="4">
    <source>
        <dbReference type="SAM" id="SignalP"/>
    </source>
</evidence>
<evidence type="ECO:0000313" key="7">
    <source>
        <dbReference type="EMBL" id="CAH1212531.1"/>
    </source>
</evidence>
<dbReference type="PROSITE" id="PS51272">
    <property type="entry name" value="SLH"/>
    <property type="match status" value="2"/>
</dbReference>
<dbReference type="InterPro" id="IPR013320">
    <property type="entry name" value="ConA-like_dom_sf"/>
</dbReference>
<protein>
    <submittedName>
        <fullName evidence="7">Uncharacterized protein</fullName>
    </submittedName>
</protein>
<keyword evidence="4" id="KW-0732">Signal</keyword>
<feature type="chain" id="PRO_5045944881" evidence="4">
    <location>
        <begin position="30"/>
        <end position="1667"/>
    </location>
</feature>
<sequence>MKKNISAALAAVALVTGLLSPLGSGAVTAAPASSTQQSAAASNMKAFTDVKADHWAARSVQRWSDTGIIGGYGDGTFRPNNQVTKAEFAVIMNRIFNYKAEAAVLPADAAGHLWFSKDIAKGIAAGYLSVDPANLIHPSAMLSRAEAAVALQKIFRLEAIKPQAVYTDLAGAGSELTDAITALTAADYLQGYPGGLFKPGGAISRAELARIVDLMVPGLVTSPGEVSLGTVKGNVVLNSTDILLKDTVIEGNLYLTEGIGEGNVMLQGVQVTGTTFIRGGGEHSVSLENSKLGKVVVARPGGNVRIQASGGTAVGTVQLDSGATLEEGKLTGAGFTDVEIRPGAKAVTLKGEFSNASTADNRTGSLALSLSGKLGKLTLNTPSQVLLVGNARVAELLISANAAGTALLGNGTFGAVTNNAEGVTSGGAALTKGSSSELKVVAPASSPSPASGGSSGSGATAAPTAAPTATPKPTATPTPTPTATPTATPTPKPTATPTPSADPWTLVWNDEFNDGVIDPAKWTYDLGDGSAVGNPGWGNNELEWYTNDEKNVKEANGNLIITARKEAQNGKEYTSSRIKTNGLFGKKYGKFEIRAKAPTGKGLWPAIWMLPEDYVYGSWAASGEIDIMEGWGSRPNTVAGTIHYGAQWPDNVYSGKEYVFPDNGTIGQYHTYSIEWEPGEIRWYVDGVLYSTKNDWYSLSSGQPANNAYPAPFNQEFHLLLNLAVGGNFDGNPTAETVFPQSMEVDYVRVYELTGRAYREPVPVTLPKEPYLEGSLAPLADGNFIHNNGFTEQVEGDAGMGIPNTAHWVLYKEDGAGATVSLEPVNGQNFLKVNISSAGGNSYSIQPQAIVSLAKGRFYKLSFDAKTDSARSINARLTGGASRGYQAYSPGLKAELTGTLGHYEMMFQMKENSDIAARVEFNLGTNSSPVWLGNARLEEIDSIPFEHDSAKMPLGSGNHLYNGTFDLGETDRLSYWHTVASSGAEVSSHVDGEGQLQLQITGSGAAGADVILLQKGIFLVQGQDYKLTFDAAVSSARTAVVELRGKDGTLYASQEVQLPAGAHSITAEFPGLAGATDHEGQFVLRLGGSPGTVRLDNFVLLRTSTYYDPSLVYYPLVNGDFSFGWSSWERLLTEQGGQSTAAVTDGAAKFSISNTGSQNYSVMLFQNGLKVASGTEYIIEFDAKSSVARKISVNAENASYKPSFSQTIDVSPAGAHYRFEFRQGEKDTLSLKFLMGKVDGVSIPGSHDITIDNVKFEIKNAPAKPQELQGDSSNNRVGQPIELTFIDNAAWRSKIGAVKVNGTAVADGQYTVQPGVITIAAAAFPTEGSYTVTVEAGGYVNAAVTQAILANDHNLVVNGSFSSGRTGWSTWSGEGGAAVFSADEGVANIAISAAGSQTWANQFFQEGIQLQAGKTYELSFKAKSTVPRQIIVEYSGTSAASAQARFNITATWATYKAQFTVADGSPLKLNVLIGASAGDDKTADSTPHTLSLDDIVISEVTGSTPVEPASGTLDNGTFDAAKGLTGWTQYFDGTGSAQALNGELAVSLTGTGGANFSAQVDYAELKLEQGKTYKLTFQARSDIDRLIEVAVEHKGGDYTKYLPARQVALTDEMSEYSYTFTMDGATDSLVHLVFLMGLIAGNSAETNQAVKAGNQIVIDNVTLVEIP</sequence>
<dbReference type="Gene3D" id="2.60.120.260">
    <property type="entry name" value="Galactose-binding domain-like"/>
    <property type="match status" value="5"/>
</dbReference>
<feature type="signal peptide" evidence="4">
    <location>
        <begin position="1"/>
        <end position="29"/>
    </location>
</feature>
<accession>A0ABN8GQM2</accession>
<name>A0ABN8GQM2_9BACL</name>
<evidence type="ECO:0000259" key="6">
    <source>
        <dbReference type="PROSITE" id="PS51762"/>
    </source>
</evidence>
<dbReference type="InterPro" id="IPR050546">
    <property type="entry name" value="Glycosyl_Hydrlase_16"/>
</dbReference>
<dbReference type="SUPFAM" id="SSF49899">
    <property type="entry name" value="Concanavalin A-like lectins/glucanases"/>
    <property type="match status" value="1"/>
</dbReference>
<dbReference type="PROSITE" id="PS51762">
    <property type="entry name" value="GH16_2"/>
    <property type="match status" value="1"/>
</dbReference>